<sequence>MNRNYLVIVGFAVLSAFLSGSVLAFDFDFDLKSVRTTISNPSTSHALIYDDLAGSNQKTLFSLEPINNQRVGVFFDINDIEIGYSADIFEDNVETKTQDILLSYRKFKNSKITFNYQTLEGLQSTASNLSSNQTDQIFSQNTRSTKFELSGQHNFYTFNNKESLFEHFFLNRPKLSNKFDLSLSIVGAWSFKHVSLENKDNIVFQADFLNSSAPQVTKLISNSYGASIGSLLSFSLPHNVHVFAEYKVGKGHIQNTNPGLGLKDSGAEKVEAYGGGISWTSDNKKLMVVLRAWEQTGRHIDTSFGDLSVIKFF</sequence>
<dbReference type="RefSeq" id="WP_342879335.1">
    <property type="nucleotide sequence ID" value="NZ_JBBMQX010000003.1"/>
</dbReference>
<keyword evidence="1" id="KW-0732">Signal</keyword>
<keyword evidence="3" id="KW-1185">Reference proteome</keyword>
<accession>A0ABU9TDW0</accession>
<name>A0ABU9TDW0_9GAMM</name>
<protein>
    <submittedName>
        <fullName evidence="2">Uncharacterized protein</fullName>
    </submittedName>
</protein>
<dbReference type="EMBL" id="JBBMQX010000003">
    <property type="protein sequence ID" value="MEM5531902.1"/>
    <property type="molecule type" value="Genomic_DNA"/>
</dbReference>
<evidence type="ECO:0000313" key="2">
    <source>
        <dbReference type="EMBL" id="MEM5531902.1"/>
    </source>
</evidence>
<proteinExistence type="predicted"/>
<dbReference type="Proteomes" id="UP001457661">
    <property type="component" value="Unassembled WGS sequence"/>
</dbReference>
<reference evidence="2 3" key="1">
    <citation type="submission" date="2024-03" db="EMBL/GenBank/DDBJ databases">
        <title>Community enrichment and isolation of bacterial strains for fucoidan degradation.</title>
        <authorList>
            <person name="Sichert A."/>
        </authorList>
    </citation>
    <scope>NUCLEOTIDE SEQUENCE [LARGE SCALE GENOMIC DNA]</scope>
    <source>
        <strain evidence="2 3">AS26</strain>
    </source>
</reference>
<gene>
    <name evidence="2" type="ORF">WNY57_05610</name>
</gene>
<organism evidence="2 3">
    <name type="scientific">Pseudoalteromonas arctica</name>
    <dbReference type="NCBI Taxonomy" id="394751"/>
    <lineage>
        <taxon>Bacteria</taxon>
        <taxon>Pseudomonadati</taxon>
        <taxon>Pseudomonadota</taxon>
        <taxon>Gammaproteobacteria</taxon>
        <taxon>Alteromonadales</taxon>
        <taxon>Pseudoalteromonadaceae</taxon>
        <taxon>Pseudoalteromonas</taxon>
    </lineage>
</organism>
<evidence type="ECO:0000256" key="1">
    <source>
        <dbReference type="SAM" id="SignalP"/>
    </source>
</evidence>
<evidence type="ECO:0000313" key="3">
    <source>
        <dbReference type="Proteomes" id="UP001457661"/>
    </source>
</evidence>
<feature type="chain" id="PRO_5046907080" evidence="1">
    <location>
        <begin position="25"/>
        <end position="313"/>
    </location>
</feature>
<comment type="caution">
    <text evidence="2">The sequence shown here is derived from an EMBL/GenBank/DDBJ whole genome shotgun (WGS) entry which is preliminary data.</text>
</comment>
<feature type="signal peptide" evidence="1">
    <location>
        <begin position="1"/>
        <end position="24"/>
    </location>
</feature>